<organism evidence="4 5">
    <name type="scientific">Aspergillus pseudoustus</name>
    <dbReference type="NCBI Taxonomy" id="1810923"/>
    <lineage>
        <taxon>Eukaryota</taxon>
        <taxon>Fungi</taxon>
        <taxon>Dikarya</taxon>
        <taxon>Ascomycota</taxon>
        <taxon>Pezizomycotina</taxon>
        <taxon>Eurotiomycetes</taxon>
        <taxon>Eurotiomycetidae</taxon>
        <taxon>Eurotiales</taxon>
        <taxon>Aspergillaceae</taxon>
        <taxon>Aspergillus</taxon>
        <taxon>Aspergillus subgen. Nidulantes</taxon>
    </lineage>
</organism>
<evidence type="ECO:0000313" key="4">
    <source>
        <dbReference type="EMBL" id="KAL2836937.1"/>
    </source>
</evidence>
<gene>
    <name evidence="4" type="ORF">BJY01DRAFT_48327</name>
</gene>
<comment type="caution">
    <text evidence="4">The sequence shown here is derived from an EMBL/GenBank/DDBJ whole genome shotgun (WGS) entry which is preliminary data.</text>
</comment>
<dbReference type="InterPro" id="IPR031348">
    <property type="entry name" value="PigL_N"/>
</dbReference>
<evidence type="ECO:0000256" key="1">
    <source>
        <dbReference type="ARBA" id="ARBA00022737"/>
    </source>
</evidence>
<evidence type="ECO:0008006" key="6">
    <source>
        <dbReference type="Google" id="ProtNLM"/>
    </source>
</evidence>
<dbReference type="InterPro" id="IPR027417">
    <property type="entry name" value="P-loop_NTPase"/>
</dbReference>
<dbReference type="PANTHER" id="PTHR10039">
    <property type="entry name" value="AMELOGENIN"/>
    <property type="match status" value="1"/>
</dbReference>
<evidence type="ECO:0000313" key="5">
    <source>
        <dbReference type="Proteomes" id="UP001610446"/>
    </source>
</evidence>
<protein>
    <recommendedName>
        <fullName evidence="6">NACHT domain-containing protein</fullName>
    </recommendedName>
</protein>
<feature type="domain" description="Azaphilone pigments biosynthesis cluster protein L N-terminal" evidence="2">
    <location>
        <begin position="2"/>
        <end position="173"/>
    </location>
</feature>
<dbReference type="InterPro" id="IPR056884">
    <property type="entry name" value="NPHP3-like_N"/>
</dbReference>
<sequence>MADPFSVAASIAGLVTLAEEVFQLVCKFGRQVKDAQSDIKRLSTEIRSLSVLLYELSLLAKSFEDEGLDTFFRLHHVNSCRQTVQDVKLRLEKALGGLKGQRWQATATRLKWPYTGKEVKKLLDEISTHKKTMNLALAADTMKTMLQALSKQEDIADGLADVQHTLSDIQTRIVVDKHRQDVLDFFMRYNPQTYYEMSLRLRHPLTGLWLTEGAPFKSWLDSQNGKLWLSGIPGAGKTVLAGSMIEECLKRTWYAGSTKATCFFFCDYKEPKSQDMSNILSTLASQLARQSSEAFQILDAYYEELHPEKGLSRFPDSLRLSHILSQMADEFDQVLMIVDGLDECGSNSPVTEDLVVLSENAVSISMALLSRVEHHIRVALEGVFGHIEIAAQNADVQLYVRAELKERIQKRKLRIRRQTLEEEIINALISGAQGM</sequence>
<keyword evidence="1" id="KW-0677">Repeat</keyword>
<dbReference type="Pfam" id="PF17111">
    <property type="entry name" value="PigL_N"/>
    <property type="match status" value="1"/>
</dbReference>
<accession>A0ABR4JCX9</accession>
<dbReference type="SUPFAM" id="SSF52540">
    <property type="entry name" value="P-loop containing nucleoside triphosphate hydrolases"/>
    <property type="match status" value="1"/>
</dbReference>
<evidence type="ECO:0000259" key="2">
    <source>
        <dbReference type="Pfam" id="PF17111"/>
    </source>
</evidence>
<feature type="domain" description="Nephrocystin 3-like N-terminal" evidence="3">
    <location>
        <begin position="206"/>
        <end position="371"/>
    </location>
</feature>
<reference evidence="4 5" key="1">
    <citation type="submission" date="2024-07" db="EMBL/GenBank/DDBJ databases">
        <title>Section-level genome sequencing and comparative genomics of Aspergillus sections Usti and Cavernicolus.</title>
        <authorList>
            <consortium name="Lawrence Berkeley National Laboratory"/>
            <person name="Nybo J.L."/>
            <person name="Vesth T.C."/>
            <person name="Theobald S."/>
            <person name="Frisvad J.C."/>
            <person name="Larsen T.O."/>
            <person name="Kjaerboelling I."/>
            <person name="Rothschild-Mancinelli K."/>
            <person name="Lyhne E.K."/>
            <person name="Kogle M.E."/>
            <person name="Barry K."/>
            <person name="Clum A."/>
            <person name="Na H."/>
            <person name="Ledsgaard L."/>
            <person name="Lin J."/>
            <person name="Lipzen A."/>
            <person name="Kuo A."/>
            <person name="Riley R."/>
            <person name="Mondo S."/>
            <person name="Labutti K."/>
            <person name="Haridas S."/>
            <person name="Pangalinan J."/>
            <person name="Salamov A.A."/>
            <person name="Simmons B.A."/>
            <person name="Magnuson J.K."/>
            <person name="Chen J."/>
            <person name="Drula E."/>
            <person name="Henrissat B."/>
            <person name="Wiebenga A."/>
            <person name="Lubbers R.J."/>
            <person name="Gomes A.C."/>
            <person name="Makela M.R."/>
            <person name="Stajich J."/>
            <person name="Grigoriev I.V."/>
            <person name="Mortensen U.H."/>
            <person name="De Vries R.P."/>
            <person name="Baker S.E."/>
            <person name="Andersen M.R."/>
        </authorList>
    </citation>
    <scope>NUCLEOTIDE SEQUENCE [LARGE SCALE GENOMIC DNA]</scope>
    <source>
        <strain evidence="4 5">CBS 123904</strain>
    </source>
</reference>
<name>A0ABR4JCX9_9EURO</name>
<dbReference type="Pfam" id="PF24883">
    <property type="entry name" value="NPHP3_N"/>
    <property type="match status" value="1"/>
</dbReference>
<dbReference type="EMBL" id="JBFXLU010000169">
    <property type="protein sequence ID" value="KAL2836937.1"/>
    <property type="molecule type" value="Genomic_DNA"/>
</dbReference>
<keyword evidence="5" id="KW-1185">Reference proteome</keyword>
<evidence type="ECO:0000259" key="3">
    <source>
        <dbReference type="Pfam" id="PF24883"/>
    </source>
</evidence>
<dbReference type="PANTHER" id="PTHR10039:SF15">
    <property type="entry name" value="NACHT DOMAIN-CONTAINING PROTEIN"/>
    <property type="match status" value="1"/>
</dbReference>
<dbReference type="Proteomes" id="UP001610446">
    <property type="component" value="Unassembled WGS sequence"/>
</dbReference>
<proteinExistence type="predicted"/>
<dbReference type="Gene3D" id="3.40.50.300">
    <property type="entry name" value="P-loop containing nucleotide triphosphate hydrolases"/>
    <property type="match status" value="1"/>
</dbReference>